<feature type="region of interest" description="Disordered" evidence="6">
    <location>
        <begin position="129"/>
        <end position="193"/>
    </location>
</feature>
<evidence type="ECO:0000256" key="2">
    <source>
        <dbReference type="ARBA" id="ARBA00022763"/>
    </source>
</evidence>
<sequence>MSADLDKCDIIGCVLKSFSEGVLDVTLQDGKPVIVGRGPVTKVKEKRCSKKQVQVQANYSQATVTLTHLGANPCEVEGKLYHINSRLELTEGKTIFLLKGILPYTIVFMRRSPRNKKVELESLKDVKMSKGSNKTGTLKDFFTTKNEGSPNKRKSEQTEDECPRLSGRKRKLDSGSVDGEDNSLVQQDGDDEDHIQDVKSRLEQMQKDMESSSTSLKKKRFVNISKPSEVNDQEHDSSNPWKEVNNGELLIFTGKGIEPREKIAGFDLDGSLITTKSGRVFPTSLHDWRILFPDT</sequence>
<proteinExistence type="predicted"/>
<dbReference type="InterPro" id="IPR008984">
    <property type="entry name" value="SMAD_FHA_dom_sf"/>
</dbReference>
<dbReference type="PANTHER" id="PTHR12083:SF9">
    <property type="entry name" value="BIFUNCTIONAL POLYNUCLEOTIDE PHOSPHATASE_KINASE"/>
    <property type="match status" value="1"/>
</dbReference>
<evidence type="ECO:0000313" key="8">
    <source>
        <dbReference type="Proteomes" id="UP000694941"/>
    </source>
</evidence>
<name>A0ABM1RWK4_LIMPO</name>
<keyword evidence="2" id="KW-0227">DNA damage</keyword>
<evidence type="ECO:0000256" key="6">
    <source>
        <dbReference type="SAM" id="MobiDB-lite"/>
    </source>
</evidence>
<organism evidence="8 9">
    <name type="scientific">Limulus polyphemus</name>
    <name type="common">Atlantic horseshoe crab</name>
    <dbReference type="NCBI Taxonomy" id="6850"/>
    <lineage>
        <taxon>Eukaryota</taxon>
        <taxon>Metazoa</taxon>
        <taxon>Ecdysozoa</taxon>
        <taxon>Arthropoda</taxon>
        <taxon>Chelicerata</taxon>
        <taxon>Merostomata</taxon>
        <taxon>Xiphosura</taxon>
        <taxon>Limulidae</taxon>
        <taxon>Limulus</taxon>
    </lineage>
</organism>
<comment type="subcellular location">
    <subcellularLocation>
        <location evidence="1">Nucleus</location>
    </subcellularLocation>
</comment>
<dbReference type="GeneID" id="106476098"/>
<feature type="compositionally biased region" description="Basic and acidic residues" evidence="6">
    <location>
        <begin position="153"/>
        <end position="163"/>
    </location>
</feature>
<dbReference type="Proteomes" id="UP000694941">
    <property type="component" value="Unplaced"/>
</dbReference>
<gene>
    <name evidence="9" type="primary">LOC106476098</name>
</gene>
<keyword evidence="3" id="KW-0378">Hydrolase</keyword>
<evidence type="ECO:0000256" key="4">
    <source>
        <dbReference type="ARBA" id="ARBA00023204"/>
    </source>
</evidence>
<evidence type="ECO:0000256" key="1">
    <source>
        <dbReference type="ARBA" id="ARBA00004123"/>
    </source>
</evidence>
<dbReference type="Pfam" id="PF17913">
    <property type="entry name" value="FHA_2"/>
    <property type="match status" value="1"/>
</dbReference>
<dbReference type="RefSeq" id="XP_022235759.1">
    <property type="nucleotide sequence ID" value="XM_022380051.1"/>
</dbReference>
<protein>
    <submittedName>
        <fullName evidence="9">Aprataxin-like</fullName>
    </submittedName>
</protein>
<evidence type="ECO:0000259" key="7">
    <source>
        <dbReference type="Pfam" id="PF17913"/>
    </source>
</evidence>
<dbReference type="Pfam" id="PF08645">
    <property type="entry name" value="PNK3P"/>
    <property type="match status" value="1"/>
</dbReference>
<keyword evidence="5" id="KW-0539">Nucleus</keyword>
<dbReference type="Gene3D" id="3.40.50.1000">
    <property type="entry name" value="HAD superfamily/HAD-like"/>
    <property type="match status" value="1"/>
</dbReference>
<keyword evidence="4" id="KW-0234">DNA repair</keyword>
<feature type="domain" description="PNK FHA" evidence="7">
    <location>
        <begin position="13"/>
        <end position="79"/>
    </location>
</feature>
<evidence type="ECO:0000313" key="9">
    <source>
        <dbReference type="RefSeq" id="XP_022235759.1"/>
    </source>
</evidence>
<dbReference type="Gene3D" id="2.60.200.20">
    <property type="match status" value="1"/>
</dbReference>
<dbReference type="InterPro" id="IPR041388">
    <property type="entry name" value="FHA_2"/>
</dbReference>
<dbReference type="SUPFAM" id="SSF49879">
    <property type="entry name" value="SMAD/FHA domain"/>
    <property type="match status" value="1"/>
</dbReference>
<evidence type="ECO:0000256" key="3">
    <source>
        <dbReference type="ARBA" id="ARBA00022801"/>
    </source>
</evidence>
<dbReference type="PANTHER" id="PTHR12083">
    <property type="entry name" value="BIFUNCTIONAL POLYNUCLEOTIDE PHOSPHATASE/KINASE"/>
    <property type="match status" value="1"/>
</dbReference>
<accession>A0ABM1RWK4</accession>
<evidence type="ECO:0000256" key="5">
    <source>
        <dbReference type="ARBA" id="ARBA00023242"/>
    </source>
</evidence>
<reference evidence="9" key="1">
    <citation type="submission" date="2025-08" db="UniProtKB">
        <authorList>
            <consortium name="RefSeq"/>
        </authorList>
    </citation>
    <scope>IDENTIFICATION</scope>
    <source>
        <tissue evidence="9">Muscle</tissue>
    </source>
</reference>
<keyword evidence="8" id="KW-1185">Reference proteome</keyword>
<dbReference type="InterPro" id="IPR023214">
    <property type="entry name" value="HAD_sf"/>
</dbReference>
<dbReference type="InterPro" id="IPR013954">
    <property type="entry name" value="PNK3P"/>
</dbReference>